<dbReference type="Proteomes" id="UP000595140">
    <property type="component" value="Unassembled WGS sequence"/>
</dbReference>
<accession>A0A484MTU4</accession>
<sequence>MAMAICIKAVSHFSKVNIMCMHVCYHTLIIKIKNMGQSANKSATGGAPRPNTGSRGACRSVNHAVQSAGACLPEPPATKKNALATTTGRPRKEALNALNPPGGSSDYLP</sequence>
<protein>
    <submittedName>
        <fullName evidence="2">Uncharacterized protein</fullName>
    </submittedName>
</protein>
<dbReference type="AlphaFoldDB" id="A0A484MTU4"/>
<dbReference type="OrthoDB" id="1915803at2759"/>
<evidence type="ECO:0000313" key="3">
    <source>
        <dbReference type="Proteomes" id="UP000595140"/>
    </source>
</evidence>
<evidence type="ECO:0000313" key="2">
    <source>
        <dbReference type="EMBL" id="VFQ91939.1"/>
    </source>
</evidence>
<feature type="region of interest" description="Disordered" evidence="1">
    <location>
        <begin position="38"/>
        <end position="109"/>
    </location>
</feature>
<reference evidence="2 3" key="1">
    <citation type="submission" date="2018-04" db="EMBL/GenBank/DDBJ databases">
        <authorList>
            <person name="Vogel A."/>
        </authorList>
    </citation>
    <scope>NUCLEOTIDE SEQUENCE [LARGE SCALE GENOMIC DNA]</scope>
</reference>
<organism evidence="2 3">
    <name type="scientific">Cuscuta campestris</name>
    <dbReference type="NCBI Taxonomy" id="132261"/>
    <lineage>
        <taxon>Eukaryota</taxon>
        <taxon>Viridiplantae</taxon>
        <taxon>Streptophyta</taxon>
        <taxon>Embryophyta</taxon>
        <taxon>Tracheophyta</taxon>
        <taxon>Spermatophyta</taxon>
        <taxon>Magnoliopsida</taxon>
        <taxon>eudicotyledons</taxon>
        <taxon>Gunneridae</taxon>
        <taxon>Pentapetalae</taxon>
        <taxon>asterids</taxon>
        <taxon>lamiids</taxon>
        <taxon>Solanales</taxon>
        <taxon>Convolvulaceae</taxon>
        <taxon>Cuscuteae</taxon>
        <taxon>Cuscuta</taxon>
        <taxon>Cuscuta subgen. Grammica</taxon>
        <taxon>Cuscuta sect. Cleistogrammica</taxon>
    </lineage>
</organism>
<name>A0A484MTU4_9ASTE</name>
<dbReference type="EMBL" id="OOIL02004480">
    <property type="protein sequence ID" value="VFQ91939.1"/>
    <property type="molecule type" value="Genomic_DNA"/>
</dbReference>
<proteinExistence type="predicted"/>
<evidence type="ECO:0000256" key="1">
    <source>
        <dbReference type="SAM" id="MobiDB-lite"/>
    </source>
</evidence>
<keyword evidence="3" id="KW-1185">Reference proteome</keyword>
<gene>
    <name evidence="2" type="ORF">CCAM_LOCUS33715</name>
</gene>